<proteinExistence type="inferred from homology"/>
<keyword evidence="2" id="KW-0812">Transmembrane</keyword>
<dbReference type="PANTHER" id="PTHR42709">
    <property type="entry name" value="ALKALINE PHOSPHATASE LIKE PROTEIN"/>
    <property type="match status" value="1"/>
</dbReference>
<keyword evidence="2" id="KW-0472">Membrane</keyword>
<evidence type="ECO:0000256" key="1">
    <source>
        <dbReference type="ARBA" id="ARBA00010792"/>
    </source>
</evidence>
<evidence type="ECO:0000256" key="2">
    <source>
        <dbReference type="SAM" id="Phobius"/>
    </source>
</evidence>
<sequence length="286" mass="31927">MTDTFSRKQLTLELLLHITLTSLTLVTLFKLLPTIQPVFKLFGIGLAVVIVTFDLVFLCKRNLQIFKITRLIALYFFAISMIVFAIFYVTKLLVLTDMYGFENLLRIHESAAKSIYLAICFAQPIILPLPEVVTVAAASAVFGPFTALSLGFLGTLAGIITMYFFARFGGQHIVSRFVKEEHLSKYKSYVQRNEVLFLAIMFIIPVLPDEIICIGAGLGGVAFRRFLLIAALSKLFTATIFAYSVELAKIFSLTTTELMVYASIIAGFAFIVTTLIKKNVRQKEEG</sequence>
<reference evidence="5" key="1">
    <citation type="submission" date="2016-01" db="EMBL/GenBank/DDBJ databases">
        <title>Draft genome of Chromobacterium sp. F49.</title>
        <authorList>
            <person name="Hong K.W."/>
        </authorList>
    </citation>
    <scope>NUCLEOTIDE SEQUENCE [LARGE SCALE GENOMIC DNA]</scope>
    <source>
        <strain evidence="5">P7IIIA</strain>
    </source>
</reference>
<feature type="transmembrane region" description="Helical" evidence="2">
    <location>
        <begin position="38"/>
        <end position="59"/>
    </location>
</feature>
<dbReference type="InterPro" id="IPR051311">
    <property type="entry name" value="DedA_domain"/>
</dbReference>
<feature type="transmembrane region" description="Helical" evidence="2">
    <location>
        <begin position="115"/>
        <end position="138"/>
    </location>
</feature>
<evidence type="ECO:0000259" key="3">
    <source>
        <dbReference type="Pfam" id="PF09335"/>
    </source>
</evidence>
<dbReference type="Pfam" id="PF09335">
    <property type="entry name" value="VTT_dom"/>
    <property type="match status" value="1"/>
</dbReference>
<dbReference type="Proteomes" id="UP000076567">
    <property type="component" value="Unassembled WGS sequence"/>
</dbReference>
<name>A0A161RWX6_9BACL</name>
<comment type="similarity">
    <text evidence="1">Belongs to the DedA family.</text>
</comment>
<evidence type="ECO:0000313" key="5">
    <source>
        <dbReference type="Proteomes" id="UP000076567"/>
    </source>
</evidence>
<feature type="transmembrane region" description="Helical" evidence="2">
    <location>
        <begin position="145"/>
        <end position="166"/>
    </location>
</feature>
<keyword evidence="2" id="KW-1133">Transmembrane helix</keyword>
<dbReference type="EMBL" id="LRFC01000001">
    <property type="protein sequence ID" value="KZE69216.1"/>
    <property type="molecule type" value="Genomic_DNA"/>
</dbReference>
<gene>
    <name evidence="4" type="ORF">AWM68_02815</name>
</gene>
<feature type="domain" description="VTT" evidence="3">
    <location>
        <begin position="129"/>
        <end position="246"/>
    </location>
</feature>
<feature type="transmembrane region" description="Helical" evidence="2">
    <location>
        <begin position="195"/>
        <end position="219"/>
    </location>
</feature>
<dbReference type="RefSeq" id="WP_066236613.1">
    <property type="nucleotide sequence ID" value="NZ_LRFC01000001.1"/>
</dbReference>
<dbReference type="AlphaFoldDB" id="A0A161RWX6"/>
<organism evidence="4 5">
    <name type="scientific">Fictibacillus phosphorivorans</name>
    <dbReference type="NCBI Taxonomy" id="1221500"/>
    <lineage>
        <taxon>Bacteria</taxon>
        <taxon>Bacillati</taxon>
        <taxon>Bacillota</taxon>
        <taxon>Bacilli</taxon>
        <taxon>Bacillales</taxon>
        <taxon>Fictibacillaceae</taxon>
        <taxon>Fictibacillus</taxon>
    </lineage>
</organism>
<feature type="transmembrane region" description="Helical" evidence="2">
    <location>
        <begin position="12"/>
        <end position="32"/>
    </location>
</feature>
<keyword evidence="5" id="KW-1185">Reference proteome</keyword>
<dbReference type="InterPro" id="IPR032816">
    <property type="entry name" value="VTT_dom"/>
</dbReference>
<accession>A0A161RWX6</accession>
<dbReference type="OrthoDB" id="371137at2"/>
<protein>
    <recommendedName>
        <fullName evidence="3">VTT domain-containing protein</fullName>
    </recommendedName>
</protein>
<feature type="transmembrane region" description="Helical" evidence="2">
    <location>
        <begin position="258"/>
        <end position="276"/>
    </location>
</feature>
<feature type="transmembrane region" description="Helical" evidence="2">
    <location>
        <begin position="226"/>
        <end position="246"/>
    </location>
</feature>
<feature type="transmembrane region" description="Helical" evidence="2">
    <location>
        <begin position="71"/>
        <end position="95"/>
    </location>
</feature>
<evidence type="ECO:0000313" key="4">
    <source>
        <dbReference type="EMBL" id="KZE69216.1"/>
    </source>
</evidence>
<comment type="caution">
    <text evidence="4">The sequence shown here is derived from an EMBL/GenBank/DDBJ whole genome shotgun (WGS) entry which is preliminary data.</text>
</comment>